<dbReference type="RefSeq" id="WP_004012173.1">
    <property type="nucleotide sequence ID" value="NZ_CAMXYF010000001.1"/>
</dbReference>
<evidence type="ECO:0000313" key="10">
    <source>
        <dbReference type="Proteomes" id="UP000582487"/>
    </source>
</evidence>
<dbReference type="InterPro" id="IPR020471">
    <property type="entry name" value="AKR"/>
</dbReference>
<dbReference type="InterPro" id="IPR018170">
    <property type="entry name" value="Aldo/ket_reductase_CS"/>
</dbReference>
<dbReference type="Gene3D" id="3.20.20.100">
    <property type="entry name" value="NADP-dependent oxidoreductase domain"/>
    <property type="match status" value="1"/>
</dbReference>
<feature type="region of interest" description="Disordered" evidence="7">
    <location>
        <begin position="268"/>
        <end position="287"/>
    </location>
</feature>
<accession>A0A2X1RZ04</accession>
<evidence type="ECO:0000256" key="7">
    <source>
        <dbReference type="SAM" id="MobiDB-lite"/>
    </source>
</evidence>
<feature type="active site" description="Proton donor" evidence="4">
    <location>
        <position position="56"/>
    </location>
</feature>
<dbReference type="PIRSF" id="PIRSF000097">
    <property type="entry name" value="AKR"/>
    <property type="match status" value="1"/>
</dbReference>
<dbReference type="SUPFAM" id="SSF51430">
    <property type="entry name" value="NAD(P)-linked oxidoreductase"/>
    <property type="match status" value="1"/>
</dbReference>
<dbReference type="EMBL" id="JABCUV010000001">
    <property type="protein sequence ID" value="NMW92488.1"/>
    <property type="molecule type" value="Genomic_DNA"/>
</dbReference>
<protein>
    <submittedName>
        <fullName evidence="9">Aldo/keto reductase</fullName>
    </submittedName>
</protein>
<dbReference type="FunFam" id="3.20.20.100:FF:000002">
    <property type="entry name" value="2,5-diketo-D-gluconic acid reductase A"/>
    <property type="match status" value="1"/>
</dbReference>
<keyword evidence="2" id="KW-0521">NADP</keyword>
<dbReference type="GO" id="GO:0016616">
    <property type="term" value="F:oxidoreductase activity, acting on the CH-OH group of donors, NAD or NADP as acceptor"/>
    <property type="evidence" value="ECO:0007669"/>
    <property type="project" value="UniProtKB-ARBA"/>
</dbReference>
<dbReference type="PROSITE" id="PS00062">
    <property type="entry name" value="ALDOKETO_REDUCTASE_2"/>
    <property type="match status" value="1"/>
</dbReference>
<keyword evidence="3" id="KW-0560">Oxidoreductase</keyword>
<evidence type="ECO:0000313" key="9">
    <source>
        <dbReference type="EMBL" id="NMW92488.1"/>
    </source>
</evidence>
<dbReference type="InterPro" id="IPR023210">
    <property type="entry name" value="NADP_OxRdtase_dom"/>
</dbReference>
<dbReference type="PRINTS" id="PR00069">
    <property type="entry name" value="ALDKETRDTASE"/>
</dbReference>
<feature type="site" description="Lowers pKa of active site Tyr" evidence="6">
    <location>
        <position position="81"/>
    </location>
</feature>
<evidence type="ECO:0000256" key="3">
    <source>
        <dbReference type="ARBA" id="ARBA00023002"/>
    </source>
</evidence>
<name>A0A2X1RZ04_9ACTO</name>
<dbReference type="OrthoDB" id="9804790at2"/>
<reference evidence="9 10" key="1">
    <citation type="submission" date="2020-04" db="EMBL/GenBank/DDBJ databases">
        <title>Antimicrobial susceptibility and clonality of vaginal-derived multi-drug resistant Mobiluncus isolates in China.</title>
        <authorList>
            <person name="Zhang X."/>
        </authorList>
    </citation>
    <scope>NUCLEOTIDE SEQUENCE [LARGE SCALE GENOMIC DNA]</scope>
    <source>
        <strain evidence="9 10">7</strain>
    </source>
</reference>
<evidence type="ECO:0000256" key="5">
    <source>
        <dbReference type="PIRSR" id="PIRSR000097-2"/>
    </source>
</evidence>
<comment type="caution">
    <text evidence="9">The sequence shown here is derived from an EMBL/GenBank/DDBJ whole genome shotgun (WGS) entry which is preliminary data.</text>
</comment>
<dbReference type="InterPro" id="IPR036812">
    <property type="entry name" value="NAD(P)_OxRdtase_dom_sf"/>
</dbReference>
<dbReference type="PROSITE" id="PS00798">
    <property type="entry name" value="ALDOKETO_REDUCTASE_1"/>
    <property type="match status" value="1"/>
</dbReference>
<comment type="similarity">
    <text evidence="1">Belongs to the aldo/keto reductase family.</text>
</comment>
<evidence type="ECO:0000256" key="4">
    <source>
        <dbReference type="PIRSR" id="PIRSR000097-1"/>
    </source>
</evidence>
<dbReference type="Pfam" id="PF00248">
    <property type="entry name" value="Aldo_ket_red"/>
    <property type="match status" value="1"/>
</dbReference>
<evidence type="ECO:0000259" key="8">
    <source>
        <dbReference type="Pfam" id="PF00248"/>
    </source>
</evidence>
<sequence length="287" mass="32397">MTGKIIIPQIQFSDPKGGTIPQLGFGTYKVAPDSAQQIVEAALELGYRHIDTAQMYRNEAEVGTALAVSGIPRSEIFLTTKLDNPFHAEADARRSLEESLEKLRTDYVDLFLIHWPMPDTYDGKYPDCWRLLLDFRDAGLVRHVGVSNFQVSHLQRLLDEVGEFPAVNQIETHPWFANNKVREFTRAHGGIIEAWSPLARGRFFDDPGLQREAKRLGCTPAQLVLRWAIDRGDVVFPKSNHRERMQENLGALEVQLDAEASAVLDNLDRGEAGRTGSHPDKVNWLRK</sequence>
<evidence type="ECO:0000256" key="2">
    <source>
        <dbReference type="ARBA" id="ARBA00022857"/>
    </source>
</evidence>
<gene>
    <name evidence="9" type="ORF">HHJ74_01990</name>
</gene>
<evidence type="ECO:0000256" key="6">
    <source>
        <dbReference type="PIRSR" id="PIRSR000097-3"/>
    </source>
</evidence>
<evidence type="ECO:0000256" key="1">
    <source>
        <dbReference type="ARBA" id="ARBA00007905"/>
    </source>
</evidence>
<organism evidence="9 10">
    <name type="scientific">Mobiluncus mulieris</name>
    <dbReference type="NCBI Taxonomy" id="2052"/>
    <lineage>
        <taxon>Bacteria</taxon>
        <taxon>Bacillati</taxon>
        <taxon>Actinomycetota</taxon>
        <taxon>Actinomycetes</taxon>
        <taxon>Actinomycetales</taxon>
        <taxon>Actinomycetaceae</taxon>
        <taxon>Mobiluncus</taxon>
    </lineage>
</organism>
<feature type="binding site" evidence="5">
    <location>
        <position position="114"/>
    </location>
    <ligand>
        <name>substrate</name>
    </ligand>
</feature>
<feature type="domain" description="NADP-dependent oxidoreductase" evidence="8">
    <location>
        <begin position="23"/>
        <end position="267"/>
    </location>
</feature>
<proteinExistence type="inferred from homology"/>
<dbReference type="Proteomes" id="UP000582487">
    <property type="component" value="Unassembled WGS sequence"/>
</dbReference>
<dbReference type="PANTHER" id="PTHR43827:SF3">
    <property type="entry name" value="NADP-DEPENDENT OXIDOREDUCTASE DOMAIN-CONTAINING PROTEIN"/>
    <property type="match status" value="1"/>
</dbReference>
<dbReference type="AlphaFoldDB" id="A0A2X1RZ04"/>
<dbReference type="PANTHER" id="PTHR43827">
    <property type="entry name" value="2,5-DIKETO-D-GLUCONIC ACID REDUCTASE"/>
    <property type="match status" value="1"/>
</dbReference>
<dbReference type="CDD" id="cd19071">
    <property type="entry name" value="AKR_AKR1-5-like"/>
    <property type="match status" value="1"/>
</dbReference>